<proteinExistence type="predicted"/>
<comment type="caution">
    <text evidence="1">The sequence shown here is derived from an EMBL/GenBank/DDBJ whole genome shotgun (WGS) entry which is preliminary data.</text>
</comment>
<name>A0ABU1EFL6_9CLOT</name>
<protein>
    <recommendedName>
        <fullName evidence="3">HEAT repeat domain-containing protein</fullName>
    </recommendedName>
</protein>
<evidence type="ECO:0000313" key="2">
    <source>
        <dbReference type="Proteomes" id="UP001256646"/>
    </source>
</evidence>
<organism evidence="1 2">
    <name type="scientific">Clostridium aquiflavi</name>
    <dbReference type="NCBI Taxonomy" id="3073603"/>
    <lineage>
        <taxon>Bacteria</taxon>
        <taxon>Bacillati</taxon>
        <taxon>Bacillota</taxon>
        <taxon>Clostridia</taxon>
        <taxon>Eubacteriales</taxon>
        <taxon>Clostridiaceae</taxon>
        <taxon>Clostridium</taxon>
    </lineage>
</organism>
<evidence type="ECO:0000313" key="1">
    <source>
        <dbReference type="EMBL" id="MDR5587150.1"/>
    </source>
</evidence>
<keyword evidence="2" id="KW-1185">Reference proteome</keyword>
<reference evidence="1 2" key="1">
    <citation type="submission" date="2023-09" db="EMBL/GenBank/DDBJ databases">
        <authorList>
            <person name="Zhai L."/>
        </authorList>
    </citation>
    <scope>NUCLEOTIDE SEQUENCE [LARGE SCALE GENOMIC DNA]</scope>
    <source>
        <strain evidence="1 2">5 N-1</strain>
    </source>
</reference>
<evidence type="ECO:0008006" key="3">
    <source>
        <dbReference type="Google" id="ProtNLM"/>
    </source>
</evidence>
<dbReference type="EMBL" id="JAVJAN010000014">
    <property type="protein sequence ID" value="MDR5587150.1"/>
    <property type="molecule type" value="Genomic_DNA"/>
</dbReference>
<dbReference type="RefSeq" id="WP_252226434.1">
    <property type="nucleotide sequence ID" value="NZ_JAVJAN010000014.1"/>
</dbReference>
<sequence>MNELLIQLKHSLGQAAVLGTKSLSDDFRLKKISEKIKLLSGKAQVFSKIYSMLEGLLNESSENAYIIMCELVNLINAVLYTQGNSQSIEKEEKFEIDENIKGTSVLRYSEIRNIKEILKGGTTTKWASLKKAFKENKLFDYRLLNDLLGELSNSYVYEYDFSIVTILSQYNEDIVHILMEKFEKSDKVAKCNIVKIISNVGKEKYNNFYKKCVLEEDADNVIAVAIKALKDDRNNEQFLLDLKLKKKALKEARILALACMDTEKADEEVKKYCLKNIKFLNEVLNERLFIKEDEIIELIEESMTKEFGEKNTKDYEFFYEMLDASKNFKSKRIIEVLKKAVDFEFNLGDYKRNAAVNLFYQDDEAVYKYLFDLKKKSEFYIGISFAAAQKIYSKEEIFEEFSKIINKKFSPNESTLSNSIKIMFNYYYMSGYVVGASDRIPVNIINFKSWDERWVYTAMNDKNLIDYAYEFVSKDLNDQEKSRVKKFCLNYIENMKNEPESKGKKVYYLDTNHSKNICDGNRIRSIMTILFKIGAKEEAMNNVLYFSKYFRYLTPAYQVYMNADDITFLENLKNEVSEYVLYDDAVLKRIDYLIDILALGR</sequence>
<gene>
    <name evidence="1" type="ORF">RGC78_06670</name>
</gene>
<accession>A0ABU1EFL6</accession>
<dbReference type="Proteomes" id="UP001256646">
    <property type="component" value="Unassembled WGS sequence"/>
</dbReference>